<comment type="caution">
    <text evidence="1">The sequence shown here is derived from an EMBL/GenBank/DDBJ whole genome shotgun (WGS) entry which is preliminary data.</text>
</comment>
<evidence type="ECO:0000313" key="2">
    <source>
        <dbReference type="Proteomes" id="UP000317421"/>
    </source>
</evidence>
<organism evidence="1 2">
    <name type="scientific">Botrimarina colliarenosi</name>
    <dbReference type="NCBI Taxonomy" id="2528001"/>
    <lineage>
        <taxon>Bacteria</taxon>
        <taxon>Pseudomonadati</taxon>
        <taxon>Planctomycetota</taxon>
        <taxon>Planctomycetia</taxon>
        <taxon>Pirellulales</taxon>
        <taxon>Lacipirellulaceae</taxon>
        <taxon>Botrimarina</taxon>
    </lineage>
</organism>
<dbReference type="OrthoDB" id="287438at2"/>
<reference evidence="1 2" key="1">
    <citation type="submission" date="2019-02" db="EMBL/GenBank/DDBJ databases">
        <title>Deep-cultivation of Planctomycetes and their phenomic and genomic characterization uncovers novel biology.</title>
        <authorList>
            <person name="Wiegand S."/>
            <person name="Jogler M."/>
            <person name="Boedeker C."/>
            <person name="Pinto D."/>
            <person name="Vollmers J."/>
            <person name="Rivas-Marin E."/>
            <person name="Kohn T."/>
            <person name="Peeters S.H."/>
            <person name="Heuer A."/>
            <person name="Rast P."/>
            <person name="Oberbeckmann S."/>
            <person name="Bunk B."/>
            <person name="Jeske O."/>
            <person name="Meyerdierks A."/>
            <person name="Storesund J.E."/>
            <person name="Kallscheuer N."/>
            <person name="Luecker S."/>
            <person name="Lage O.M."/>
            <person name="Pohl T."/>
            <person name="Merkel B.J."/>
            <person name="Hornburger P."/>
            <person name="Mueller R.-W."/>
            <person name="Bruemmer F."/>
            <person name="Labrenz M."/>
            <person name="Spormann A.M."/>
            <person name="Op Den Camp H."/>
            <person name="Overmann J."/>
            <person name="Amann R."/>
            <person name="Jetten M.S.M."/>
            <person name="Mascher T."/>
            <person name="Medema M.H."/>
            <person name="Devos D.P."/>
            <person name="Kaster A.-K."/>
            <person name="Ovreas L."/>
            <person name="Rohde M."/>
            <person name="Galperin M.Y."/>
            <person name="Jogler C."/>
        </authorList>
    </citation>
    <scope>NUCLEOTIDE SEQUENCE [LARGE SCALE GENOMIC DNA]</scope>
    <source>
        <strain evidence="1 2">Pla108</strain>
    </source>
</reference>
<gene>
    <name evidence="1" type="ORF">Pla108_30460</name>
</gene>
<accession>A0A5C6A9H6</accession>
<proteinExistence type="predicted"/>
<protein>
    <submittedName>
        <fullName evidence="1">Uncharacterized protein</fullName>
    </submittedName>
</protein>
<dbReference type="Proteomes" id="UP000317421">
    <property type="component" value="Unassembled WGS sequence"/>
</dbReference>
<sequence>MLTIGTCRLCGAGPLGLRRCGVCRRVVVLCDECDAAWPTADTGVRPTYSIEGDMPCPGCRASLVSDGSGWATRDEALEASWDIPMDGLREVPANDPAPPLRGN</sequence>
<dbReference type="EMBL" id="SJPR01000004">
    <property type="protein sequence ID" value="TWT95968.1"/>
    <property type="molecule type" value="Genomic_DNA"/>
</dbReference>
<evidence type="ECO:0000313" key="1">
    <source>
        <dbReference type="EMBL" id="TWT95968.1"/>
    </source>
</evidence>
<keyword evidence="2" id="KW-1185">Reference proteome</keyword>
<name>A0A5C6A9H6_9BACT</name>
<dbReference type="AlphaFoldDB" id="A0A5C6A9H6"/>